<dbReference type="InterPro" id="IPR031481">
    <property type="entry name" value="Glyco_tran_10_N"/>
</dbReference>
<evidence type="ECO:0000256" key="1">
    <source>
        <dbReference type="ARBA" id="ARBA00004323"/>
    </source>
</evidence>
<dbReference type="Pfam" id="PF17039">
    <property type="entry name" value="Glyco_tran_10_N"/>
    <property type="match status" value="1"/>
</dbReference>
<dbReference type="Proteomes" id="UP000677228">
    <property type="component" value="Unassembled WGS sequence"/>
</dbReference>
<keyword evidence="2" id="KW-0333">Golgi apparatus</keyword>
<sequence>MSRNEHEHEQEERNPTTRLPSPIRKSVSKYVKCGLSQTQIKSSLVQDHPNSPITETKLTNLVSYERRKDRPEIFSVFDLRNWCDEHNEELQLTNILRTAMKGREDHYSRSRYKLHGRDKIIDNYFISPTIYPLPGQNLNILNYFLRKDSMKQVEDNESMAKKKKVILYNQFESIPRQNKNYLIVAYTDVLGQPRFCSTSDKTIFGEQCPYSNCHYTCNHSLMSEANLLLMHKHDINMDKLPEIRDPNQIWLFWLDEANEDTPKYDKLHMNWTMSYKFSAEASLASYGITLLRQEPLSHNKFKNWINQNFKQRHNQAIW</sequence>
<feature type="compositionally biased region" description="Basic and acidic residues" evidence="3">
    <location>
        <begin position="1"/>
        <end position="15"/>
    </location>
</feature>
<dbReference type="AlphaFoldDB" id="A0A8S2DHK6"/>
<dbReference type="EMBL" id="CAJOBA010004532">
    <property type="protein sequence ID" value="CAF3715808.1"/>
    <property type="molecule type" value="Genomic_DNA"/>
</dbReference>
<evidence type="ECO:0000259" key="4">
    <source>
        <dbReference type="Pfam" id="PF17039"/>
    </source>
</evidence>
<comment type="caution">
    <text evidence="5">The sequence shown here is derived from an EMBL/GenBank/DDBJ whole genome shotgun (WGS) entry which is preliminary data.</text>
</comment>
<feature type="region of interest" description="Disordered" evidence="3">
    <location>
        <begin position="1"/>
        <end position="25"/>
    </location>
</feature>
<evidence type="ECO:0000313" key="7">
    <source>
        <dbReference type="Proteomes" id="UP000677228"/>
    </source>
</evidence>
<dbReference type="EMBL" id="CAJNOK010004527">
    <property type="protein sequence ID" value="CAF0940660.1"/>
    <property type="molecule type" value="Genomic_DNA"/>
</dbReference>
<dbReference type="InterPro" id="IPR001503">
    <property type="entry name" value="Glyco_trans_10"/>
</dbReference>
<dbReference type="GO" id="GO:0008417">
    <property type="term" value="F:fucosyltransferase activity"/>
    <property type="evidence" value="ECO:0007669"/>
    <property type="project" value="InterPro"/>
</dbReference>
<evidence type="ECO:0000313" key="6">
    <source>
        <dbReference type="EMBL" id="CAF3715808.1"/>
    </source>
</evidence>
<dbReference type="SUPFAM" id="SSF53756">
    <property type="entry name" value="UDP-Glycosyltransferase/glycogen phosphorylase"/>
    <property type="match status" value="1"/>
</dbReference>
<dbReference type="Proteomes" id="UP000682733">
    <property type="component" value="Unassembled WGS sequence"/>
</dbReference>
<feature type="domain" description="Fucosyltransferase N-terminal" evidence="4">
    <location>
        <begin position="181"/>
        <end position="281"/>
    </location>
</feature>
<evidence type="ECO:0000256" key="2">
    <source>
        <dbReference type="ARBA" id="ARBA00023034"/>
    </source>
</evidence>
<reference evidence="5" key="1">
    <citation type="submission" date="2021-02" db="EMBL/GenBank/DDBJ databases">
        <authorList>
            <person name="Nowell W R."/>
        </authorList>
    </citation>
    <scope>NUCLEOTIDE SEQUENCE</scope>
</reference>
<comment type="subcellular location">
    <subcellularLocation>
        <location evidence="1">Golgi apparatus membrane</location>
        <topology evidence="1">Single-pass type II membrane protein</topology>
    </subcellularLocation>
</comment>
<accession>A0A8S2DHK6</accession>
<gene>
    <name evidence="5" type="ORF">OVA965_LOCUS11621</name>
    <name evidence="6" type="ORF">TMI583_LOCUS11625</name>
</gene>
<evidence type="ECO:0000313" key="5">
    <source>
        <dbReference type="EMBL" id="CAF0940660.1"/>
    </source>
</evidence>
<dbReference type="PANTHER" id="PTHR48438">
    <property type="entry name" value="ALPHA-(1,3)-FUCOSYLTRANSFERASE C-RELATED"/>
    <property type="match status" value="1"/>
</dbReference>
<dbReference type="PANTHER" id="PTHR48438:SF1">
    <property type="entry name" value="ALPHA-(1,3)-FUCOSYLTRANSFERASE C-RELATED"/>
    <property type="match status" value="1"/>
</dbReference>
<proteinExistence type="predicted"/>
<organism evidence="5 7">
    <name type="scientific">Didymodactylos carnosus</name>
    <dbReference type="NCBI Taxonomy" id="1234261"/>
    <lineage>
        <taxon>Eukaryota</taxon>
        <taxon>Metazoa</taxon>
        <taxon>Spiralia</taxon>
        <taxon>Gnathifera</taxon>
        <taxon>Rotifera</taxon>
        <taxon>Eurotatoria</taxon>
        <taxon>Bdelloidea</taxon>
        <taxon>Philodinida</taxon>
        <taxon>Philodinidae</taxon>
        <taxon>Didymodactylos</taxon>
    </lineage>
</organism>
<protein>
    <recommendedName>
        <fullName evidence="4">Fucosyltransferase N-terminal domain-containing protein</fullName>
    </recommendedName>
</protein>
<name>A0A8S2DHK6_9BILA</name>
<evidence type="ECO:0000256" key="3">
    <source>
        <dbReference type="SAM" id="MobiDB-lite"/>
    </source>
</evidence>
<dbReference type="GO" id="GO:0000139">
    <property type="term" value="C:Golgi membrane"/>
    <property type="evidence" value="ECO:0007669"/>
    <property type="project" value="UniProtKB-SubCell"/>
</dbReference>